<dbReference type="InterPro" id="IPR036048">
    <property type="entry name" value="Interleukin_8-like_sf"/>
</dbReference>
<dbReference type="Proteomes" id="UP000694580">
    <property type="component" value="Chromosome 13"/>
</dbReference>
<sequence length="92" mass="10709">MKFCVLFFILLLACMYPSLAQGSYENCCLRYVQSIKRGMRRKITHYRIQETDGGCNIRAVVFAAKKHLCADPGQDWVQKLMVEVDKKRYKSP</sequence>
<evidence type="ECO:0000313" key="5">
    <source>
        <dbReference type="Proteomes" id="UP000694580"/>
    </source>
</evidence>
<keyword evidence="2" id="KW-0732">Signal</keyword>
<protein>
    <recommendedName>
        <fullName evidence="3">Chemokine interleukin-8-like domain-containing protein</fullName>
    </recommendedName>
</protein>
<dbReference type="PANTHER" id="PTHR12015">
    <property type="entry name" value="SMALL INDUCIBLE CYTOKINE A"/>
    <property type="match status" value="1"/>
</dbReference>
<dbReference type="CDD" id="cd00169">
    <property type="entry name" value="Chemokine"/>
    <property type="match status" value="1"/>
</dbReference>
<evidence type="ECO:0000313" key="4">
    <source>
        <dbReference type="Ensembl" id="ENSDCDP00010038560.1"/>
    </source>
</evidence>
<dbReference type="GO" id="GO:0008009">
    <property type="term" value="F:chemokine activity"/>
    <property type="evidence" value="ECO:0007669"/>
    <property type="project" value="InterPro"/>
</dbReference>
<reference evidence="4" key="2">
    <citation type="submission" date="2025-08" db="UniProtKB">
        <authorList>
            <consortium name="Ensembl"/>
        </authorList>
    </citation>
    <scope>IDENTIFICATION</scope>
</reference>
<dbReference type="GeneTree" id="ENSGT00900000141362"/>
<keyword evidence="5" id="KW-1185">Reference proteome</keyword>
<dbReference type="GeneID" id="114802371"/>
<dbReference type="PANTHER" id="PTHR12015:SF186">
    <property type="entry name" value="C-C MOTIF CHEMOKINE 21-LIKE-RELATED"/>
    <property type="match status" value="1"/>
</dbReference>
<organism evidence="4 5">
    <name type="scientific">Denticeps clupeoides</name>
    <name type="common">denticle herring</name>
    <dbReference type="NCBI Taxonomy" id="299321"/>
    <lineage>
        <taxon>Eukaryota</taxon>
        <taxon>Metazoa</taxon>
        <taxon>Chordata</taxon>
        <taxon>Craniata</taxon>
        <taxon>Vertebrata</taxon>
        <taxon>Euteleostomi</taxon>
        <taxon>Actinopterygii</taxon>
        <taxon>Neopterygii</taxon>
        <taxon>Teleostei</taxon>
        <taxon>Clupei</taxon>
        <taxon>Clupeiformes</taxon>
        <taxon>Denticipitoidei</taxon>
        <taxon>Denticipitidae</taxon>
        <taxon>Denticeps</taxon>
    </lineage>
</organism>
<evidence type="ECO:0000256" key="2">
    <source>
        <dbReference type="SAM" id="SignalP"/>
    </source>
</evidence>
<keyword evidence="1" id="KW-0202">Cytokine</keyword>
<evidence type="ECO:0000256" key="1">
    <source>
        <dbReference type="ARBA" id="ARBA00022514"/>
    </source>
</evidence>
<dbReference type="AlphaFoldDB" id="A0AAY4CZ55"/>
<dbReference type="Pfam" id="PF00048">
    <property type="entry name" value="IL8"/>
    <property type="match status" value="1"/>
</dbReference>
<accession>A0AAY4CZ55</accession>
<dbReference type="InterPro" id="IPR001811">
    <property type="entry name" value="Chemokine_IL8-like_dom"/>
</dbReference>
<dbReference type="GO" id="GO:0006955">
    <property type="term" value="P:immune response"/>
    <property type="evidence" value="ECO:0007669"/>
    <property type="project" value="InterPro"/>
</dbReference>
<evidence type="ECO:0000259" key="3">
    <source>
        <dbReference type="SMART" id="SM00199"/>
    </source>
</evidence>
<dbReference type="Gene3D" id="2.40.50.40">
    <property type="match status" value="1"/>
</dbReference>
<dbReference type="SUPFAM" id="SSF54117">
    <property type="entry name" value="Interleukin 8-like chemokines"/>
    <property type="match status" value="1"/>
</dbReference>
<dbReference type="GO" id="GO:0005615">
    <property type="term" value="C:extracellular space"/>
    <property type="evidence" value="ECO:0007669"/>
    <property type="project" value="UniProtKB-KW"/>
</dbReference>
<feature type="domain" description="Chemokine interleukin-8-like" evidence="3">
    <location>
        <begin position="24"/>
        <end position="84"/>
    </location>
</feature>
<feature type="chain" id="PRO_5044191164" description="Chemokine interleukin-8-like domain-containing protein" evidence="2">
    <location>
        <begin position="21"/>
        <end position="92"/>
    </location>
</feature>
<dbReference type="Ensembl" id="ENSDCDT00010048223.1">
    <property type="protein sequence ID" value="ENSDCDP00010038560.1"/>
    <property type="gene ID" value="ENSDCDG00010024944.1"/>
</dbReference>
<dbReference type="InterPro" id="IPR039809">
    <property type="entry name" value="Chemokine_b/g/d"/>
</dbReference>
<feature type="signal peptide" evidence="2">
    <location>
        <begin position="1"/>
        <end position="20"/>
    </location>
</feature>
<dbReference type="SMART" id="SM00199">
    <property type="entry name" value="SCY"/>
    <property type="match status" value="1"/>
</dbReference>
<reference evidence="4" key="3">
    <citation type="submission" date="2025-09" db="UniProtKB">
        <authorList>
            <consortium name="Ensembl"/>
        </authorList>
    </citation>
    <scope>IDENTIFICATION</scope>
</reference>
<gene>
    <name evidence="4" type="primary">ccl25b</name>
</gene>
<reference evidence="4 5" key="1">
    <citation type="submission" date="2020-06" db="EMBL/GenBank/DDBJ databases">
        <authorList>
            <consortium name="Wellcome Sanger Institute Data Sharing"/>
        </authorList>
    </citation>
    <scope>NUCLEOTIDE SEQUENCE [LARGE SCALE GENOMIC DNA]</scope>
</reference>
<name>A0AAY4CZ55_9TELE</name>
<dbReference type="RefSeq" id="XP_028857055.1">
    <property type="nucleotide sequence ID" value="XM_029001222.1"/>
</dbReference>
<proteinExistence type="predicted"/>